<keyword evidence="1" id="KW-0472">Membrane</keyword>
<comment type="caution">
    <text evidence="3">The sequence shown here is derived from an EMBL/GenBank/DDBJ whole genome shotgun (WGS) entry which is preliminary data.</text>
</comment>
<evidence type="ECO:0000313" key="2">
    <source>
        <dbReference type="EMBL" id="EBV4685383.1"/>
    </source>
</evidence>
<evidence type="ECO:0000313" key="3">
    <source>
        <dbReference type="EMBL" id="ECB7468701.1"/>
    </source>
</evidence>
<dbReference type="EMBL" id="AAHFIG010000007">
    <property type="protein sequence ID" value="EBV4685383.1"/>
    <property type="molecule type" value="Genomic_DNA"/>
</dbReference>
<organism evidence="3">
    <name type="scientific">Salmonella oranienberg</name>
    <dbReference type="NCBI Taxonomy" id="28147"/>
    <lineage>
        <taxon>Bacteria</taxon>
        <taxon>Pseudomonadati</taxon>
        <taxon>Pseudomonadota</taxon>
        <taxon>Gammaproteobacteria</taxon>
        <taxon>Enterobacterales</taxon>
        <taxon>Enterobacteriaceae</taxon>
        <taxon>Salmonella</taxon>
    </lineage>
</organism>
<dbReference type="AlphaFoldDB" id="A0A5H6R9M3"/>
<name>A0A5H6R9M3_SALON</name>
<feature type="transmembrane region" description="Helical" evidence="1">
    <location>
        <begin position="16"/>
        <end position="40"/>
    </location>
</feature>
<protein>
    <recommendedName>
        <fullName evidence="4">DUF4760 domain-containing protein</fullName>
    </recommendedName>
</protein>
<dbReference type="EMBL" id="AAHYOS010000026">
    <property type="protein sequence ID" value="ECB7468701.1"/>
    <property type="molecule type" value="Genomic_DNA"/>
</dbReference>
<gene>
    <name evidence="2" type="ORF">DOW12_08130</name>
    <name evidence="3" type="ORF">E1K42_18650</name>
</gene>
<reference evidence="3" key="1">
    <citation type="submission" date="2019-03" db="EMBL/GenBank/DDBJ databases">
        <authorList>
            <person name="Ashton P.M."/>
            <person name="Dallman T."/>
            <person name="Nair S."/>
            <person name="De Pinna E."/>
            <person name="Peters T."/>
            <person name="Grant K."/>
        </authorList>
    </citation>
    <scope>NUCLEOTIDE SEQUENCE</scope>
    <source>
        <strain evidence="3">243830</strain>
        <strain evidence="2">279524</strain>
    </source>
</reference>
<keyword evidence="1" id="KW-0812">Transmembrane</keyword>
<evidence type="ECO:0008006" key="4">
    <source>
        <dbReference type="Google" id="ProtNLM"/>
    </source>
</evidence>
<keyword evidence="1" id="KW-1133">Transmembrane helix</keyword>
<proteinExistence type="predicted"/>
<evidence type="ECO:0000256" key="1">
    <source>
        <dbReference type="SAM" id="Phobius"/>
    </source>
</evidence>
<accession>A0A5H6R9M3</accession>
<sequence>MNTSDTIALWTALGTWLAAIATVITAVITGLALCVAFKTLHSWKDKEKFMQLVRVKRSVFAYRQKVESMPNMKHDNAKINDYLQNVLQPALTDIFHEMELAGLKGDRCTEAQLFNELFAAQKKYEEDHLDWAYLFKCSIKLQEAIDVSF</sequence>